<evidence type="ECO:0000256" key="1">
    <source>
        <dbReference type="SAM" id="MobiDB-lite"/>
    </source>
</evidence>
<dbReference type="eggNOG" id="ENOG502RRPE">
    <property type="taxonomic scope" value="Eukaryota"/>
</dbReference>
<feature type="compositionally biased region" description="Basic and acidic residues" evidence="1">
    <location>
        <begin position="317"/>
        <end position="335"/>
    </location>
</feature>
<protein>
    <submittedName>
        <fullName evidence="2">Uncharacterized protein</fullName>
    </submittedName>
</protein>
<dbReference type="Proteomes" id="UP000000768">
    <property type="component" value="Chromosome 1"/>
</dbReference>
<dbReference type="InParanoid" id="A0A1Z5S6G1"/>
<dbReference type="EMBL" id="CM000760">
    <property type="protein sequence ID" value="OQU91396.1"/>
    <property type="molecule type" value="Genomic_DNA"/>
</dbReference>
<dbReference type="Gramene" id="OQU91396">
    <property type="protein sequence ID" value="OQU91396"/>
    <property type="gene ID" value="SORBI_3001G172050"/>
</dbReference>
<organism evidence="2 3">
    <name type="scientific">Sorghum bicolor</name>
    <name type="common">Sorghum</name>
    <name type="synonym">Sorghum vulgare</name>
    <dbReference type="NCBI Taxonomy" id="4558"/>
    <lineage>
        <taxon>Eukaryota</taxon>
        <taxon>Viridiplantae</taxon>
        <taxon>Streptophyta</taxon>
        <taxon>Embryophyta</taxon>
        <taxon>Tracheophyta</taxon>
        <taxon>Spermatophyta</taxon>
        <taxon>Magnoliopsida</taxon>
        <taxon>Liliopsida</taxon>
        <taxon>Poales</taxon>
        <taxon>Poaceae</taxon>
        <taxon>PACMAD clade</taxon>
        <taxon>Panicoideae</taxon>
        <taxon>Andropogonodae</taxon>
        <taxon>Andropogoneae</taxon>
        <taxon>Sorghinae</taxon>
        <taxon>Sorghum</taxon>
    </lineage>
</organism>
<feature type="region of interest" description="Disordered" evidence="1">
    <location>
        <begin position="299"/>
        <end position="335"/>
    </location>
</feature>
<reference evidence="3" key="2">
    <citation type="journal article" date="2018" name="Plant J.">
        <title>The Sorghum bicolor reference genome: improved assembly, gene annotations, a transcriptome atlas, and signatures of genome organization.</title>
        <authorList>
            <person name="McCormick R.F."/>
            <person name="Truong S.K."/>
            <person name="Sreedasyam A."/>
            <person name="Jenkins J."/>
            <person name="Shu S."/>
            <person name="Sims D."/>
            <person name="Kennedy M."/>
            <person name="Amirebrahimi M."/>
            <person name="Weers B.D."/>
            <person name="McKinley B."/>
            <person name="Mattison A."/>
            <person name="Morishige D.T."/>
            <person name="Grimwood J."/>
            <person name="Schmutz J."/>
            <person name="Mullet J.E."/>
        </authorList>
    </citation>
    <scope>NUCLEOTIDE SEQUENCE [LARGE SCALE GENOMIC DNA]</scope>
    <source>
        <strain evidence="3">cv. BTx623</strain>
    </source>
</reference>
<dbReference type="OMA" id="HESSLAW"/>
<dbReference type="PANTHER" id="PTHR33075:SF9">
    <property type="entry name" value="DUF4283 DOMAIN-CONTAINING PROTEIN"/>
    <property type="match status" value="1"/>
</dbReference>
<proteinExistence type="predicted"/>
<sequence length="335" mass="37545">MGHLHNNLEDHNEPQDMQLLGPEEQGFPIMNFEAIQPPLNPAANNLVNLVDDLQMQEAQPPAQPQQGIQIQQDQVLPENGNNVINQHLQVGMVLLPKTQWEAWQNIVENRKRYHESSLAWGKFYGQGNAGKNLVTIPENWIHFFLTALASADSFSWAKEFLSSGAASMLQDHCGNVSLPLPTACPHQKPNTSFSFTDLLDEQADPDKEGHLQSTEKLNLNKANYLENTMEMNPPTPREGSKKKRANKRATPIGTNGFKTQGCSNWKCTTCNPPTLSSKVIRNLGTQFCSLEQEELAEEELLKRQGPKNPVSKKKTKTGKENAEENKEEASDRKEE</sequence>
<feature type="region of interest" description="Disordered" evidence="1">
    <location>
        <begin position="228"/>
        <end position="255"/>
    </location>
</feature>
<dbReference type="AlphaFoldDB" id="A0A1Z5S6G1"/>
<keyword evidence="3" id="KW-1185">Reference proteome</keyword>
<accession>A0A1Z5S6G1</accession>
<evidence type="ECO:0000313" key="3">
    <source>
        <dbReference type="Proteomes" id="UP000000768"/>
    </source>
</evidence>
<reference evidence="2 3" key="1">
    <citation type="journal article" date="2009" name="Nature">
        <title>The Sorghum bicolor genome and the diversification of grasses.</title>
        <authorList>
            <person name="Paterson A.H."/>
            <person name="Bowers J.E."/>
            <person name="Bruggmann R."/>
            <person name="Dubchak I."/>
            <person name="Grimwood J."/>
            <person name="Gundlach H."/>
            <person name="Haberer G."/>
            <person name="Hellsten U."/>
            <person name="Mitros T."/>
            <person name="Poliakov A."/>
            <person name="Schmutz J."/>
            <person name="Spannagl M."/>
            <person name="Tang H."/>
            <person name="Wang X."/>
            <person name="Wicker T."/>
            <person name="Bharti A.K."/>
            <person name="Chapman J."/>
            <person name="Feltus F.A."/>
            <person name="Gowik U."/>
            <person name="Grigoriev I.V."/>
            <person name="Lyons E."/>
            <person name="Maher C.A."/>
            <person name="Martis M."/>
            <person name="Narechania A."/>
            <person name="Otillar R.P."/>
            <person name="Penning B.W."/>
            <person name="Salamov A.A."/>
            <person name="Wang Y."/>
            <person name="Zhang L."/>
            <person name="Carpita N.C."/>
            <person name="Freeling M."/>
            <person name="Gingle A.R."/>
            <person name="Hash C.T."/>
            <person name="Keller B."/>
            <person name="Klein P."/>
            <person name="Kresovich S."/>
            <person name="McCann M.C."/>
            <person name="Ming R."/>
            <person name="Peterson D.G."/>
            <person name="Mehboob-ur-Rahman"/>
            <person name="Ware D."/>
            <person name="Westhoff P."/>
            <person name="Mayer K.F."/>
            <person name="Messing J."/>
            <person name="Rokhsar D.S."/>
        </authorList>
    </citation>
    <scope>NUCLEOTIDE SEQUENCE [LARGE SCALE GENOMIC DNA]</scope>
    <source>
        <strain evidence="3">cv. BTx623</strain>
    </source>
</reference>
<dbReference type="PANTHER" id="PTHR33075">
    <property type="entry name" value="OS02G0499800 PROTEIN"/>
    <property type="match status" value="1"/>
</dbReference>
<evidence type="ECO:0000313" key="2">
    <source>
        <dbReference type="EMBL" id="OQU91396.1"/>
    </source>
</evidence>
<gene>
    <name evidence="2" type="ORF">SORBI_3001G172050</name>
</gene>
<name>A0A1Z5S6G1_SORBI</name>